<protein>
    <submittedName>
        <fullName evidence="1">AtzH-like domain-containing protein</fullName>
    </submittedName>
</protein>
<dbReference type="InterPro" id="IPR032710">
    <property type="entry name" value="NTF2-like_dom_sf"/>
</dbReference>
<organism evidence="1 2">
    <name type="scientific">Kibdelosporangium lantanae</name>
    <dbReference type="NCBI Taxonomy" id="1497396"/>
    <lineage>
        <taxon>Bacteria</taxon>
        <taxon>Bacillati</taxon>
        <taxon>Actinomycetota</taxon>
        <taxon>Actinomycetes</taxon>
        <taxon>Pseudonocardiales</taxon>
        <taxon>Pseudonocardiaceae</taxon>
        <taxon>Kibdelosporangium</taxon>
    </lineage>
</organism>
<evidence type="ECO:0000313" key="2">
    <source>
        <dbReference type="Proteomes" id="UP001597045"/>
    </source>
</evidence>
<dbReference type="InterPro" id="IPR024507">
    <property type="entry name" value="AtzH-like"/>
</dbReference>
<feature type="non-terminal residue" evidence="1">
    <location>
        <position position="1"/>
    </location>
</feature>
<dbReference type="Gene3D" id="3.10.450.50">
    <property type="match status" value="1"/>
</dbReference>
<gene>
    <name evidence="1" type="ORF">ACFQ1S_43685</name>
</gene>
<sequence>LVGDHAVLNDSFWASPATVRFGIGDHQQGIDELRAWRATQGPLNGRSVQNTRITTFGTDTAVVTTLFRYPGRTVVGRQSQTWIRMPTGWRIVSAHVSEIDPDDRLAGIMGATDG</sequence>
<name>A0ABW3MRL0_9PSEU</name>
<dbReference type="EMBL" id="JBHTIS010004039">
    <property type="protein sequence ID" value="MFD1051984.1"/>
    <property type="molecule type" value="Genomic_DNA"/>
</dbReference>
<dbReference type="SUPFAM" id="SSF54427">
    <property type="entry name" value="NTF2-like"/>
    <property type="match status" value="1"/>
</dbReference>
<accession>A0ABW3MRL0</accession>
<dbReference type="Pfam" id="PF11533">
    <property type="entry name" value="AtzH-like"/>
    <property type="match status" value="1"/>
</dbReference>
<reference evidence="2" key="1">
    <citation type="journal article" date="2019" name="Int. J. Syst. Evol. Microbiol.">
        <title>The Global Catalogue of Microorganisms (GCM) 10K type strain sequencing project: providing services to taxonomists for standard genome sequencing and annotation.</title>
        <authorList>
            <consortium name="The Broad Institute Genomics Platform"/>
            <consortium name="The Broad Institute Genome Sequencing Center for Infectious Disease"/>
            <person name="Wu L."/>
            <person name="Ma J."/>
        </authorList>
    </citation>
    <scope>NUCLEOTIDE SEQUENCE [LARGE SCALE GENOMIC DNA]</scope>
    <source>
        <strain evidence="2">JCM 31486</strain>
    </source>
</reference>
<proteinExistence type="predicted"/>
<dbReference type="Proteomes" id="UP001597045">
    <property type="component" value="Unassembled WGS sequence"/>
</dbReference>
<comment type="caution">
    <text evidence="1">The sequence shown here is derived from an EMBL/GenBank/DDBJ whole genome shotgun (WGS) entry which is preliminary data.</text>
</comment>
<keyword evidence="2" id="KW-1185">Reference proteome</keyword>
<evidence type="ECO:0000313" key="1">
    <source>
        <dbReference type="EMBL" id="MFD1051984.1"/>
    </source>
</evidence>